<sequence>MSSDIEVAGWRFAANKSHIGTAEQIQKLTEMTEIRTLPEMVFANNWLKIEHISSGHSITFEPISAIRSCLNGDFSHVQVSVASKWSSKLGDTNPLPNERNWTFSPTYGGSFEFKERAWNSTVDLDCQIDMAMLKKPDPILWFEDVLLFEDELHDHGISILTVKIRVMPTCFLVLARHWLRVDDVILRVFDTRVFHDFSQTFVVREMKLLESTFDELAKQGHPANTGFYTSADIAIPYLRVTKCTRDRFDM</sequence>
<reference evidence="2" key="1">
    <citation type="submission" date="2015-04" db="EMBL/GenBank/DDBJ databases">
        <title>The genome sequence of the plant pathogenic Rhizarian Plasmodiophora brassicae reveals insights in its biotrophic life cycle and the origin of chitin synthesis.</title>
        <authorList>
            <person name="Schwelm A."/>
            <person name="Fogelqvist J."/>
            <person name="Knaust A."/>
            <person name="Julke S."/>
            <person name="Lilja T."/>
            <person name="Dhandapani V."/>
            <person name="Bonilla-Rosso G."/>
            <person name="Karlsson M."/>
            <person name="Shevchenko A."/>
            <person name="Choi S.R."/>
            <person name="Kim H.G."/>
            <person name="Park J.Y."/>
            <person name="Lim Y.P."/>
            <person name="Ludwig-Muller J."/>
            <person name="Dixelius C."/>
        </authorList>
    </citation>
    <scope>NUCLEOTIDE SEQUENCE</scope>
    <source>
        <tissue evidence="2">Potato root galls</tissue>
    </source>
</reference>
<dbReference type="EMBL" id="HACM01010105">
    <property type="protein sequence ID" value="CRZ10547.1"/>
    <property type="molecule type" value="Transcribed_RNA"/>
</dbReference>
<accession>A0A0H5RA40</accession>
<protein>
    <recommendedName>
        <fullName evidence="3">TIP41-like protein</fullName>
    </recommendedName>
</protein>
<evidence type="ECO:0000256" key="1">
    <source>
        <dbReference type="ARBA" id="ARBA00006658"/>
    </source>
</evidence>
<evidence type="ECO:0000313" key="2">
    <source>
        <dbReference type="EMBL" id="CRZ10547.1"/>
    </source>
</evidence>
<evidence type="ECO:0008006" key="3">
    <source>
        <dbReference type="Google" id="ProtNLM"/>
    </source>
</evidence>
<comment type="similarity">
    <text evidence="1">Belongs to the TIP41 family.</text>
</comment>
<dbReference type="GO" id="GO:0031929">
    <property type="term" value="P:TOR signaling"/>
    <property type="evidence" value="ECO:0007669"/>
    <property type="project" value="TreeGrafter"/>
</dbReference>
<dbReference type="InterPro" id="IPR051330">
    <property type="entry name" value="Phosphatase_reg/MetRdx"/>
</dbReference>
<name>A0A0H5RA40_9EUKA</name>
<dbReference type="AlphaFoldDB" id="A0A0H5RA40"/>
<dbReference type="InterPro" id="IPR007303">
    <property type="entry name" value="TIP41-like"/>
</dbReference>
<dbReference type="PANTHER" id="PTHR21021">
    <property type="entry name" value="GAF/PUTATIVE CYTOSKELETAL PROTEIN"/>
    <property type="match status" value="1"/>
</dbReference>
<dbReference type="PANTHER" id="PTHR21021:SF16">
    <property type="entry name" value="TIP41-LIKE PROTEIN"/>
    <property type="match status" value="1"/>
</dbReference>
<dbReference type="GO" id="GO:0005829">
    <property type="term" value="C:cytosol"/>
    <property type="evidence" value="ECO:0007669"/>
    <property type="project" value="TreeGrafter"/>
</dbReference>
<dbReference type="Pfam" id="PF04176">
    <property type="entry name" value="TIP41"/>
    <property type="match status" value="1"/>
</dbReference>
<proteinExistence type="inferred from homology"/>
<organism evidence="2">
    <name type="scientific">Spongospora subterranea</name>
    <dbReference type="NCBI Taxonomy" id="70186"/>
    <lineage>
        <taxon>Eukaryota</taxon>
        <taxon>Sar</taxon>
        <taxon>Rhizaria</taxon>
        <taxon>Endomyxa</taxon>
        <taxon>Phytomyxea</taxon>
        <taxon>Plasmodiophorida</taxon>
        <taxon>Plasmodiophoridae</taxon>
        <taxon>Spongospora</taxon>
    </lineage>
</organism>